<evidence type="ECO:0000313" key="4">
    <source>
        <dbReference type="Proteomes" id="UP000244898"/>
    </source>
</evidence>
<proteinExistence type="predicted"/>
<dbReference type="InterPro" id="IPR005804">
    <property type="entry name" value="FA_desaturase_dom"/>
</dbReference>
<keyword evidence="1" id="KW-0812">Transmembrane</keyword>
<keyword evidence="4" id="KW-1185">Reference proteome</keyword>
<feature type="transmembrane region" description="Helical" evidence="1">
    <location>
        <begin position="42"/>
        <end position="63"/>
    </location>
</feature>
<keyword evidence="1" id="KW-1133">Transmembrane helix</keyword>
<keyword evidence="1" id="KW-0472">Membrane</keyword>
<name>A0A2R8C5S5_9RHOB</name>
<evidence type="ECO:0000256" key="1">
    <source>
        <dbReference type="SAM" id="Phobius"/>
    </source>
</evidence>
<feature type="transmembrane region" description="Helical" evidence="1">
    <location>
        <begin position="161"/>
        <end position="181"/>
    </location>
</feature>
<accession>A0A2R8C5S5</accession>
<dbReference type="AlphaFoldDB" id="A0A2R8C5S5"/>
<dbReference type="EMBL" id="ONZG01000003">
    <property type="protein sequence ID" value="SPJ27785.1"/>
    <property type="molecule type" value="Genomic_DNA"/>
</dbReference>
<dbReference type="Pfam" id="PF00487">
    <property type="entry name" value="FA_desaturase"/>
    <property type="match status" value="1"/>
</dbReference>
<organism evidence="3 4">
    <name type="scientific">Falsiruegeria mediterranea M17</name>
    <dbReference type="NCBI Taxonomy" id="1200281"/>
    <lineage>
        <taxon>Bacteria</taxon>
        <taxon>Pseudomonadati</taxon>
        <taxon>Pseudomonadota</taxon>
        <taxon>Alphaproteobacteria</taxon>
        <taxon>Rhodobacterales</taxon>
        <taxon>Roseobacteraceae</taxon>
        <taxon>Falsiruegeria</taxon>
    </lineage>
</organism>
<dbReference type="GO" id="GO:0006629">
    <property type="term" value="P:lipid metabolic process"/>
    <property type="evidence" value="ECO:0007669"/>
    <property type="project" value="InterPro"/>
</dbReference>
<evidence type="ECO:0000313" key="3">
    <source>
        <dbReference type="EMBL" id="SPJ27785.1"/>
    </source>
</evidence>
<feature type="transmembrane region" description="Helical" evidence="1">
    <location>
        <begin position="84"/>
        <end position="106"/>
    </location>
</feature>
<dbReference type="RefSeq" id="WP_108786068.1">
    <property type="nucleotide sequence ID" value="NZ_ONZG01000003.1"/>
</dbReference>
<sequence>MCDAHAKETPPKGVNWRDLTPVGRSQTLIELSLPLPWLALSWWLYASAFWPLGAIGSFMYFLCALRLNHEAIHSNLGLPRRWDIVILHALSGAMCGCNCSVAWSHLQHHRHAMGPKDHEGKCGEMGALEVLLYGPRFPIELIRAAWTNGGPKWRWRLMTDGVVVVLVVLASLASGLTFLLLHLAAMAMAQCLTAFFAVWITHQGTAHTWLAGRSQRGPMARVAYLMFYHREHHLFPKVPVSRLPELAKRLDAQVPGYADSRQPVVPWLDTSVRASRENARPVRSAPSG</sequence>
<dbReference type="Proteomes" id="UP000244898">
    <property type="component" value="Unassembled WGS sequence"/>
</dbReference>
<protein>
    <recommendedName>
        <fullName evidence="2">Fatty acid desaturase domain-containing protein</fullName>
    </recommendedName>
</protein>
<gene>
    <name evidence="3" type="ORF">TRM7615_01278</name>
</gene>
<reference evidence="4" key="1">
    <citation type="submission" date="2018-03" db="EMBL/GenBank/DDBJ databases">
        <authorList>
            <person name="Rodrigo-Torres L."/>
            <person name="Arahal R. D."/>
            <person name="Lucena T."/>
        </authorList>
    </citation>
    <scope>NUCLEOTIDE SEQUENCE [LARGE SCALE GENOMIC DNA]</scope>
    <source>
        <strain evidence="4">CECT 7615</strain>
    </source>
</reference>
<dbReference type="OrthoDB" id="9792534at2"/>
<evidence type="ECO:0000259" key="2">
    <source>
        <dbReference type="Pfam" id="PF00487"/>
    </source>
</evidence>
<feature type="domain" description="Fatty acid desaturase" evidence="2">
    <location>
        <begin position="48"/>
        <end position="258"/>
    </location>
</feature>